<name>A0ACB7ZVU7_9AGAM</name>
<comment type="caution">
    <text evidence="1">The sequence shown here is derived from an EMBL/GenBank/DDBJ whole genome shotgun (WGS) entry which is preliminary data.</text>
</comment>
<evidence type="ECO:0000313" key="1">
    <source>
        <dbReference type="EMBL" id="KAH7905350.1"/>
    </source>
</evidence>
<sequence length="288" mass="31815">MPSSHELEQQLAIISSQLIATKAAEERAEAERKAIEEVERKKAKEDKRRRVEGKKQGKKQAVVKAELEADEAEDENQAAVTEAVTASGHDGGSGAAGRGPCTRCIDAGKPLECLYVPSPTGKAKSCEQCRSRKAACLQPGEEHRRRSRQVKVEADEGSASAAIQVLGKRKRKPTPDEPEESESPGAEESVPEQVQALQSELRTLRRAIFGFGQTVKDIHSAIDPTYGAYLEGHVLSESEEEEEEEEASASDWEAEVRGLEEEQAEKRKEEEEKERKAEQAKKRKEQSK</sequence>
<protein>
    <submittedName>
        <fullName evidence="1">Uncharacterized protein</fullName>
    </submittedName>
</protein>
<accession>A0ACB7ZVU7</accession>
<evidence type="ECO:0000313" key="2">
    <source>
        <dbReference type="Proteomes" id="UP000790377"/>
    </source>
</evidence>
<organism evidence="1 2">
    <name type="scientific">Hygrophoropsis aurantiaca</name>
    <dbReference type="NCBI Taxonomy" id="72124"/>
    <lineage>
        <taxon>Eukaryota</taxon>
        <taxon>Fungi</taxon>
        <taxon>Dikarya</taxon>
        <taxon>Basidiomycota</taxon>
        <taxon>Agaricomycotina</taxon>
        <taxon>Agaricomycetes</taxon>
        <taxon>Agaricomycetidae</taxon>
        <taxon>Boletales</taxon>
        <taxon>Coniophorineae</taxon>
        <taxon>Hygrophoropsidaceae</taxon>
        <taxon>Hygrophoropsis</taxon>
    </lineage>
</organism>
<gene>
    <name evidence="1" type="ORF">BJ138DRAFT_1106058</name>
</gene>
<dbReference type="Proteomes" id="UP000790377">
    <property type="component" value="Unassembled WGS sequence"/>
</dbReference>
<dbReference type="EMBL" id="MU268212">
    <property type="protein sequence ID" value="KAH7905350.1"/>
    <property type="molecule type" value="Genomic_DNA"/>
</dbReference>
<keyword evidence="2" id="KW-1185">Reference proteome</keyword>
<reference evidence="1" key="1">
    <citation type="journal article" date="2021" name="New Phytol.">
        <title>Evolutionary innovations through gain and loss of genes in the ectomycorrhizal Boletales.</title>
        <authorList>
            <person name="Wu G."/>
            <person name="Miyauchi S."/>
            <person name="Morin E."/>
            <person name="Kuo A."/>
            <person name="Drula E."/>
            <person name="Varga T."/>
            <person name="Kohler A."/>
            <person name="Feng B."/>
            <person name="Cao Y."/>
            <person name="Lipzen A."/>
            <person name="Daum C."/>
            <person name="Hundley H."/>
            <person name="Pangilinan J."/>
            <person name="Johnson J."/>
            <person name="Barry K."/>
            <person name="LaButti K."/>
            <person name="Ng V."/>
            <person name="Ahrendt S."/>
            <person name="Min B."/>
            <person name="Choi I.G."/>
            <person name="Park H."/>
            <person name="Plett J.M."/>
            <person name="Magnuson J."/>
            <person name="Spatafora J.W."/>
            <person name="Nagy L.G."/>
            <person name="Henrissat B."/>
            <person name="Grigoriev I.V."/>
            <person name="Yang Z.L."/>
            <person name="Xu J."/>
            <person name="Martin F.M."/>
        </authorList>
    </citation>
    <scope>NUCLEOTIDE SEQUENCE</scope>
    <source>
        <strain evidence="1">ATCC 28755</strain>
    </source>
</reference>
<proteinExistence type="predicted"/>